<dbReference type="Proteomes" id="UP001642464">
    <property type="component" value="Unassembled WGS sequence"/>
</dbReference>
<protein>
    <submittedName>
        <fullName evidence="2">Ephrin_rec_like domain-containing protein</fullName>
    </submittedName>
</protein>
<keyword evidence="3" id="KW-1185">Reference proteome</keyword>
<sequence>MGPLVATLWSAWLWLAARAAAPCFDDAIPAASRKNVTNSHGESYPLGIHVGGWTAAVILSSVADVIIREKMGYHTSQAFGSGTVEQFFAMAGCQTPADIEDRGCAKRKIVHHLSLEGWTDGYAATWNQIQQDYPDTAPQNLGGTGYAGLSSDYITQEVQERALSDSGLSLEFYRSYNRSWHDAGQYFDRISQVNTSLLAPCNQSRLMVSEAMLHYANLTGDWDGVENVSGKVIGKCFQGHFWFAPACRQNASACYMHLTAGSGWGWEHTMQKSAKYLRLVMKCPAKGQIIRFQSDCFRRSRCAYDLVVLWEFHEDSKGAGILLQLDADCVSLGQGVAHV</sequence>
<name>A0ABP0KPM8_9DINO</name>
<evidence type="ECO:0000256" key="1">
    <source>
        <dbReference type="SAM" id="SignalP"/>
    </source>
</evidence>
<evidence type="ECO:0000313" key="2">
    <source>
        <dbReference type="EMBL" id="CAK9028861.1"/>
    </source>
</evidence>
<reference evidence="2 3" key="1">
    <citation type="submission" date="2024-02" db="EMBL/GenBank/DDBJ databases">
        <authorList>
            <person name="Chen Y."/>
            <person name="Shah S."/>
            <person name="Dougan E. K."/>
            <person name="Thang M."/>
            <person name="Chan C."/>
        </authorList>
    </citation>
    <scope>NUCLEOTIDE SEQUENCE [LARGE SCALE GENOMIC DNA]</scope>
</reference>
<keyword evidence="1" id="KW-0732">Signal</keyword>
<feature type="signal peptide" evidence="1">
    <location>
        <begin position="1"/>
        <end position="19"/>
    </location>
</feature>
<feature type="chain" id="PRO_5046217140" evidence="1">
    <location>
        <begin position="20"/>
        <end position="339"/>
    </location>
</feature>
<evidence type="ECO:0000313" key="3">
    <source>
        <dbReference type="Proteomes" id="UP001642464"/>
    </source>
</evidence>
<organism evidence="2 3">
    <name type="scientific">Durusdinium trenchii</name>
    <dbReference type="NCBI Taxonomy" id="1381693"/>
    <lineage>
        <taxon>Eukaryota</taxon>
        <taxon>Sar</taxon>
        <taxon>Alveolata</taxon>
        <taxon>Dinophyceae</taxon>
        <taxon>Suessiales</taxon>
        <taxon>Symbiodiniaceae</taxon>
        <taxon>Durusdinium</taxon>
    </lineage>
</organism>
<proteinExistence type="predicted"/>
<accession>A0ABP0KPM8</accession>
<gene>
    <name evidence="2" type="ORF">SCF082_LOCUS18537</name>
</gene>
<dbReference type="EMBL" id="CAXAMM010012436">
    <property type="protein sequence ID" value="CAK9028861.1"/>
    <property type="molecule type" value="Genomic_DNA"/>
</dbReference>
<comment type="caution">
    <text evidence="2">The sequence shown here is derived from an EMBL/GenBank/DDBJ whole genome shotgun (WGS) entry which is preliminary data.</text>
</comment>